<evidence type="ECO:0000313" key="2">
    <source>
        <dbReference type="Proteomes" id="UP000002710"/>
    </source>
</evidence>
<dbReference type="HOGENOM" id="CLU_2648538_0_0_7"/>
<dbReference type="KEGG" id="dde:Dde_1642"/>
<organism evidence="1 2">
    <name type="scientific">Oleidesulfovibrio alaskensis (strain ATCC BAA-1058 / DSM 17464 / G20)</name>
    <name type="common">Desulfovibrio alaskensis</name>
    <dbReference type="NCBI Taxonomy" id="207559"/>
    <lineage>
        <taxon>Bacteria</taxon>
        <taxon>Pseudomonadati</taxon>
        <taxon>Thermodesulfobacteriota</taxon>
        <taxon>Desulfovibrionia</taxon>
        <taxon>Desulfovibrionales</taxon>
        <taxon>Desulfovibrionaceae</taxon>
        <taxon>Oleidesulfovibrio</taxon>
    </lineage>
</organism>
<sequence>MAYIVSDISTFSGRDLLERTLSQNMHSGKKMAISDELISFYLLSLKVSEQYPTRIQTPMPTVSQEMLRGLFTNISL</sequence>
<name>Q311F7_OLEA2</name>
<proteinExistence type="predicted"/>
<keyword evidence="2" id="KW-1185">Reference proteome</keyword>
<reference evidence="1 2" key="1">
    <citation type="journal article" date="2011" name="J. Bacteriol.">
        <title>Complete genome sequence and updated annotation of Desulfovibrio alaskensis G20.</title>
        <authorList>
            <person name="Hauser L.J."/>
            <person name="Land M.L."/>
            <person name="Brown S.D."/>
            <person name="Larimer F."/>
            <person name="Keller K.L."/>
            <person name="Rapp-Giles B.J."/>
            <person name="Price M.N."/>
            <person name="Lin M."/>
            <person name="Bruce D.C."/>
            <person name="Detter J.C."/>
            <person name="Tapia R."/>
            <person name="Han C.S."/>
            <person name="Goodwin L.A."/>
            <person name="Cheng J.F."/>
            <person name="Pitluck S."/>
            <person name="Copeland A."/>
            <person name="Lucas S."/>
            <person name="Nolan M."/>
            <person name="Lapidus A.L."/>
            <person name="Palumbo A.V."/>
            <person name="Wall J.D."/>
        </authorList>
    </citation>
    <scope>NUCLEOTIDE SEQUENCE [LARGE SCALE GENOMIC DNA]</scope>
    <source>
        <strain evidence="2">ATCC BAA 1058 / DSM 17464 / G20</strain>
    </source>
</reference>
<dbReference type="Proteomes" id="UP000002710">
    <property type="component" value="Chromosome"/>
</dbReference>
<evidence type="ECO:0000313" key="1">
    <source>
        <dbReference type="EMBL" id="ABB38439.2"/>
    </source>
</evidence>
<protein>
    <submittedName>
        <fullName evidence="1">Uncharacterized protein</fullName>
    </submittedName>
</protein>
<accession>Q311F7</accession>
<dbReference type="eggNOG" id="ENOG5032GF6">
    <property type="taxonomic scope" value="Bacteria"/>
</dbReference>
<dbReference type="EMBL" id="CP000112">
    <property type="protein sequence ID" value="ABB38439.2"/>
    <property type="molecule type" value="Genomic_DNA"/>
</dbReference>
<gene>
    <name evidence="1" type="ordered locus">Dde_1642</name>
</gene>
<dbReference type="AlphaFoldDB" id="Q311F7"/>
<dbReference type="RefSeq" id="WP_011367593.1">
    <property type="nucleotide sequence ID" value="NC_007519.1"/>
</dbReference>